<feature type="region of interest" description="Disordered" evidence="1">
    <location>
        <begin position="1"/>
        <end position="32"/>
    </location>
</feature>
<proteinExistence type="predicted"/>
<feature type="compositionally biased region" description="Acidic residues" evidence="1">
    <location>
        <begin position="56"/>
        <end position="66"/>
    </location>
</feature>
<feature type="compositionally biased region" description="Basic and acidic residues" evidence="1">
    <location>
        <begin position="67"/>
        <end position="76"/>
    </location>
</feature>
<sequence length="132" mass="14749">MNEEEVGGPDFVDVDQQDEEEEGEKVDEGEMKKVVMGRVGGWVDWAVGWMDFRGEGEEEGEDDGVEEREGGSKEGPDPVELQQRLRRRKKRDEELEGADGEKSFVRPPPEDGQAGTWSDAKWLLGVATKVAL</sequence>
<evidence type="ECO:0000313" key="3">
    <source>
        <dbReference type="Proteomes" id="UP001590951"/>
    </source>
</evidence>
<keyword evidence="3" id="KW-1185">Reference proteome</keyword>
<name>A0ABR4BC74_9LECA</name>
<evidence type="ECO:0000313" key="2">
    <source>
        <dbReference type="EMBL" id="KAL2055345.1"/>
    </source>
</evidence>
<accession>A0ABR4BC74</accession>
<reference evidence="2 3" key="1">
    <citation type="submission" date="2024-09" db="EMBL/GenBank/DDBJ databases">
        <title>Rethinking Asexuality: The Enigmatic Case of Functional Sexual Genes in Lepraria (Stereocaulaceae).</title>
        <authorList>
            <person name="Doellman M."/>
            <person name="Sun Y."/>
            <person name="Barcenas-Pena A."/>
            <person name="Lumbsch H.T."/>
            <person name="Grewe F."/>
        </authorList>
    </citation>
    <scope>NUCLEOTIDE SEQUENCE [LARGE SCALE GENOMIC DNA]</scope>
    <source>
        <strain evidence="2 3">Grewe 0041</strain>
    </source>
</reference>
<gene>
    <name evidence="2" type="ORF">ABVK25_004153</name>
</gene>
<protein>
    <submittedName>
        <fullName evidence="2">Uncharacterized protein</fullName>
    </submittedName>
</protein>
<dbReference type="Proteomes" id="UP001590951">
    <property type="component" value="Unassembled WGS sequence"/>
</dbReference>
<comment type="caution">
    <text evidence="2">The sequence shown here is derived from an EMBL/GenBank/DDBJ whole genome shotgun (WGS) entry which is preliminary data.</text>
</comment>
<dbReference type="EMBL" id="JBHFEH010000011">
    <property type="protein sequence ID" value="KAL2055345.1"/>
    <property type="molecule type" value="Genomic_DNA"/>
</dbReference>
<feature type="region of interest" description="Disordered" evidence="1">
    <location>
        <begin position="50"/>
        <end position="119"/>
    </location>
</feature>
<evidence type="ECO:0000256" key="1">
    <source>
        <dbReference type="SAM" id="MobiDB-lite"/>
    </source>
</evidence>
<feature type="compositionally biased region" description="Acidic residues" evidence="1">
    <location>
        <begin position="1"/>
        <end position="25"/>
    </location>
</feature>
<organism evidence="2 3">
    <name type="scientific">Lepraria finkii</name>
    <dbReference type="NCBI Taxonomy" id="1340010"/>
    <lineage>
        <taxon>Eukaryota</taxon>
        <taxon>Fungi</taxon>
        <taxon>Dikarya</taxon>
        <taxon>Ascomycota</taxon>
        <taxon>Pezizomycotina</taxon>
        <taxon>Lecanoromycetes</taxon>
        <taxon>OSLEUM clade</taxon>
        <taxon>Lecanoromycetidae</taxon>
        <taxon>Lecanorales</taxon>
        <taxon>Lecanorineae</taxon>
        <taxon>Stereocaulaceae</taxon>
        <taxon>Lepraria</taxon>
    </lineage>
</organism>